<dbReference type="AlphaFoldDB" id="A0A830BC87"/>
<sequence>GDALYALREVLDDPQNALSSWDNGLETPSTWFHITWNYTTNGVERVEVYDNKIDGSIPKELGNLGNLVSLDLYGNSLTGSIPQELGNLKNLMFLRLYNNNLSGRVPDALANLSNLKIV</sequence>
<protein>
    <submittedName>
        <fullName evidence="8">Brassinosteroid insensitive 1-associated receptor kinase 1</fullName>
    </submittedName>
</protein>
<dbReference type="GO" id="GO:0005886">
    <property type="term" value="C:plasma membrane"/>
    <property type="evidence" value="ECO:0007669"/>
    <property type="project" value="UniProtKB-SubCell"/>
</dbReference>
<evidence type="ECO:0000313" key="9">
    <source>
        <dbReference type="Proteomes" id="UP000653305"/>
    </source>
</evidence>
<evidence type="ECO:0000313" key="8">
    <source>
        <dbReference type="EMBL" id="GFP82003.1"/>
    </source>
</evidence>
<evidence type="ECO:0000259" key="7">
    <source>
        <dbReference type="Pfam" id="PF08263"/>
    </source>
</evidence>
<feature type="domain" description="Leucine-rich repeat-containing N-terminal plant-type" evidence="7">
    <location>
        <begin position="1"/>
        <end position="34"/>
    </location>
</feature>
<dbReference type="Gene3D" id="3.80.10.10">
    <property type="entry name" value="Ribonuclease Inhibitor"/>
    <property type="match status" value="1"/>
</dbReference>
<keyword evidence="5" id="KW-0677">Repeat</keyword>
<dbReference type="Pfam" id="PF00560">
    <property type="entry name" value="LRR_1"/>
    <property type="match status" value="2"/>
</dbReference>
<dbReference type="SUPFAM" id="SSF52058">
    <property type="entry name" value="L domain-like"/>
    <property type="match status" value="1"/>
</dbReference>
<evidence type="ECO:0000256" key="2">
    <source>
        <dbReference type="ARBA" id="ARBA00022475"/>
    </source>
</evidence>
<comment type="subcellular location">
    <subcellularLocation>
        <location evidence="1">Cell membrane</location>
    </subcellularLocation>
</comment>
<dbReference type="Proteomes" id="UP000653305">
    <property type="component" value="Unassembled WGS sequence"/>
</dbReference>
<proteinExistence type="predicted"/>
<dbReference type="EMBL" id="BMAC01000036">
    <property type="protein sequence ID" value="GFP82003.1"/>
    <property type="molecule type" value="Genomic_DNA"/>
</dbReference>
<evidence type="ECO:0000256" key="3">
    <source>
        <dbReference type="ARBA" id="ARBA00022614"/>
    </source>
</evidence>
<evidence type="ECO:0000256" key="4">
    <source>
        <dbReference type="ARBA" id="ARBA00022729"/>
    </source>
</evidence>
<dbReference type="InterPro" id="IPR013210">
    <property type="entry name" value="LRR_N_plant-typ"/>
</dbReference>
<keyword evidence="8" id="KW-0418">Kinase</keyword>
<keyword evidence="6" id="KW-0472">Membrane</keyword>
<keyword evidence="3" id="KW-0433">Leucine-rich repeat</keyword>
<keyword evidence="8" id="KW-0675">Receptor</keyword>
<keyword evidence="2" id="KW-1003">Cell membrane</keyword>
<name>A0A830BC87_9LAMI</name>
<dbReference type="FunFam" id="3.80.10.10:FF:000299">
    <property type="entry name" value="Piriformospora indica-insensitive protein 2"/>
    <property type="match status" value="1"/>
</dbReference>
<keyword evidence="8" id="KW-0808">Transferase</keyword>
<reference evidence="8" key="1">
    <citation type="submission" date="2020-07" db="EMBL/GenBank/DDBJ databases">
        <title>Ethylene signaling mediates host invasion by parasitic plants.</title>
        <authorList>
            <person name="Yoshida S."/>
        </authorList>
    </citation>
    <scope>NUCLEOTIDE SEQUENCE</scope>
    <source>
        <strain evidence="8">Okayama</strain>
    </source>
</reference>
<keyword evidence="4" id="KW-0732">Signal</keyword>
<keyword evidence="9" id="KW-1185">Reference proteome</keyword>
<dbReference type="InterPro" id="IPR032675">
    <property type="entry name" value="LRR_dom_sf"/>
</dbReference>
<dbReference type="Pfam" id="PF08263">
    <property type="entry name" value="LRRNT_2"/>
    <property type="match status" value="1"/>
</dbReference>
<accession>A0A830BC87</accession>
<dbReference type="InterPro" id="IPR001611">
    <property type="entry name" value="Leu-rich_rpt"/>
</dbReference>
<evidence type="ECO:0000256" key="1">
    <source>
        <dbReference type="ARBA" id="ARBA00004236"/>
    </source>
</evidence>
<dbReference type="GO" id="GO:0016301">
    <property type="term" value="F:kinase activity"/>
    <property type="evidence" value="ECO:0007669"/>
    <property type="project" value="UniProtKB-KW"/>
</dbReference>
<organism evidence="8 9">
    <name type="scientific">Phtheirospermum japonicum</name>
    <dbReference type="NCBI Taxonomy" id="374723"/>
    <lineage>
        <taxon>Eukaryota</taxon>
        <taxon>Viridiplantae</taxon>
        <taxon>Streptophyta</taxon>
        <taxon>Embryophyta</taxon>
        <taxon>Tracheophyta</taxon>
        <taxon>Spermatophyta</taxon>
        <taxon>Magnoliopsida</taxon>
        <taxon>eudicotyledons</taxon>
        <taxon>Gunneridae</taxon>
        <taxon>Pentapetalae</taxon>
        <taxon>asterids</taxon>
        <taxon>lamiids</taxon>
        <taxon>Lamiales</taxon>
        <taxon>Orobanchaceae</taxon>
        <taxon>Orobanchaceae incertae sedis</taxon>
        <taxon>Phtheirospermum</taxon>
    </lineage>
</organism>
<comment type="caution">
    <text evidence="8">The sequence shown here is derived from an EMBL/GenBank/DDBJ whole genome shotgun (WGS) entry which is preliminary data.</text>
</comment>
<evidence type="ECO:0000256" key="6">
    <source>
        <dbReference type="ARBA" id="ARBA00023136"/>
    </source>
</evidence>
<evidence type="ECO:0000256" key="5">
    <source>
        <dbReference type="ARBA" id="ARBA00022737"/>
    </source>
</evidence>
<dbReference type="OrthoDB" id="406235at2759"/>
<gene>
    <name evidence="8" type="ORF">PHJA_000343600</name>
</gene>
<feature type="non-terminal residue" evidence="8">
    <location>
        <position position="1"/>
    </location>
</feature>
<dbReference type="PANTHER" id="PTHR47988">
    <property type="entry name" value="SOMATIC EMBRYOGENESIS RECEPTOR KINASE 1"/>
    <property type="match status" value="1"/>
</dbReference>